<keyword evidence="2" id="KW-1185">Reference proteome</keyword>
<proteinExistence type="predicted"/>
<sequence length="407" mass="48654">MDKIKRFTKDLRYINSEYFQQFEWNIKLKTECQKCSDFVLLIKFGLEKNNFDLSEVKEKCKFVIEYSEKDLVKDLKLNKYSEETKQIEEIFKLLKLVKSLLNEKKTNLNKSFENLNKAINLIDNTNPMNAYFNELKEIEENAKFRAARILQFWKEPRKVIFDEKEIKRQGEIIKEMEKLIENEENIKEFDERLKNKFDFLVKNWEKLLDTKVKIEEEKNIFYKQIVPESEEIKNKFENSGDLFVGYCLTKRIENSFNKDGTVKSSQFLSDGVGQEYGWELKEVLGQKRINIGHYEKIQKQINEKLKNVCMNVEEVYLKNACELFLEHELQYWHSFCSIDTEHLRLEHFEEMNVVTNGYQNKKEEEKEEEATFDEVGDDSRFDGETEDAIEEATFDKYGGGEIELSKY</sequence>
<organism evidence="1 2">
    <name type="scientific">Meloidogyne enterolobii</name>
    <name type="common">Root-knot nematode worm</name>
    <name type="synonym">Meloidogyne mayaguensis</name>
    <dbReference type="NCBI Taxonomy" id="390850"/>
    <lineage>
        <taxon>Eukaryota</taxon>
        <taxon>Metazoa</taxon>
        <taxon>Ecdysozoa</taxon>
        <taxon>Nematoda</taxon>
        <taxon>Chromadorea</taxon>
        <taxon>Rhabditida</taxon>
        <taxon>Tylenchina</taxon>
        <taxon>Tylenchomorpha</taxon>
        <taxon>Tylenchoidea</taxon>
        <taxon>Meloidogynidae</taxon>
        <taxon>Meloidogyninae</taxon>
        <taxon>Meloidogyne</taxon>
    </lineage>
</organism>
<accession>A0ACB1A6M7</accession>
<evidence type="ECO:0000313" key="2">
    <source>
        <dbReference type="Proteomes" id="UP001497535"/>
    </source>
</evidence>
<gene>
    <name evidence="1" type="ORF">MENTE1834_LOCUS34616</name>
</gene>
<protein>
    <submittedName>
        <fullName evidence="1">Uncharacterized protein</fullName>
    </submittedName>
</protein>
<reference evidence="1" key="1">
    <citation type="submission" date="2023-11" db="EMBL/GenBank/DDBJ databases">
        <authorList>
            <person name="Poullet M."/>
        </authorList>
    </citation>
    <scope>NUCLEOTIDE SEQUENCE</scope>
    <source>
        <strain evidence="1">E1834</strain>
    </source>
</reference>
<dbReference type="Proteomes" id="UP001497535">
    <property type="component" value="Unassembled WGS sequence"/>
</dbReference>
<comment type="caution">
    <text evidence="1">The sequence shown here is derived from an EMBL/GenBank/DDBJ whole genome shotgun (WGS) entry which is preliminary data.</text>
</comment>
<evidence type="ECO:0000313" key="1">
    <source>
        <dbReference type="EMBL" id="CAK5087090.1"/>
    </source>
</evidence>
<dbReference type="EMBL" id="CAVMJV010000062">
    <property type="protein sequence ID" value="CAK5087090.1"/>
    <property type="molecule type" value="Genomic_DNA"/>
</dbReference>
<name>A0ACB1A6M7_MELEN</name>